<keyword evidence="2" id="KW-0547">Nucleotide-binding</keyword>
<dbReference type="FunFam" id="3.40.50.300:FF:000421">
    <property type="entry name" value="Branched-chain amino acid ABC transporter ATP-binding protein"/>
    <property type="match status" value="1"/>
</dbReference>
<dbReference type="GO" id="GO:0005524">
    <property type="term" value="F:ATP binding"/>
    <property type="evidence" value="ECO:0007669"/>
    <property type="project" value="UniProtKB-KW"/>
</dbReference>
<evidence type="ECO:0000256" key="2">
    <source>
        <dbReference type="ARBA" id="ARBA00022741"/>
    </source>
</evidence>
<name>A0A450SJS1_9GAMM</name>
<feature type="domain" description="ABC transporter" evidence="4">
    <location>
        <begin position="8"/>
        <end position="285"/>
    </location>
</feature>
<keyword evidence="3 5" id="KW-0067">ATP-binding</keyword>
<organism evidence="5">
    <name type="scientific">Candidatus Kentrum sp. DK</name>
    <dbReference type="NCBI Taxonomy" id="2126562"/>
    <lineage>
        <taxon>Bacteria</taxon>
        <taxon>Pseudomonadati</taxon>
        <taxon>Pseudomonadota</taxon>
        <taxon>Gammaproteobacteria</taxon>
        <taxon>Candidatus Kentrum</taxon>
    </lineage>
</organism>
<dbReference type="GO" id="GO:0016887">
    <property type="term" value="F:ATP hydrolysis activity"/>
    <property type="evidence" value="ECO:0007669"/>
    <property type="project" value="InterPro"/>
</dbReference>
<evidence type="ECO:0000259" key="4">
    <source>
        <dbReference type="PROSITE" id="PS50893"/>
    </source>
</evidence>
<dbReference type="AlphaFoldDB" id="A0A450SJS1"/>
<dbReference type="Gene3D" id="3.40.50.300">
    <property type="entry name" value="P-loop containing nucleotide triphosphate hydrolases"/>
    <property type="match status" value="1"/>
</dbReference>
<dbReference type="Pfam" id="PF12399">
    <property type="entry name" value="BCA_ABC_TP_C"/>
    <property type="match status" value="1"/>
</dbReference>
<dbReference type="SMART" id="SM00382">
    <property type="entry name" value="AAA"/>
    <property type="match status" value="1"/>
</dbReference>
<dbReference type="InterPro" id="IPR003439">
    <property type="entry name" value="ABC_transporter-like_ATP-bd"/>
</dbReference>
<keyword evidence="1" id="KW-0813">Transport</keyword>
<dbReference type="EMBL" id="CAADEY010000040">
    <property type="protein sequence ID" value="VFJ53707.1"/>
    <property type="molecule type" value="Genomic_DNA"/>
</dbReference>
<dbReference type="GO" id="GO:0005886">
    <property type="term" value="C:plasma membrane"/>
    <property type="evidence" value="ECO:0007669"/>
    <property type="project" value="TreeGrafter"/>
</dbReference>
<sequence>MKFSDDILVVRDVALHFGGITALDGVGFSLPRGAILGLIGPNGAGKTTLFNCLSRLYTPDSGDIRFEGRSILGLPPHAIPALGIGRTFQNLALFESLSVFDNILVGAHARDKARLVPGRAGVRKAAPGPLTTSLSSWRRALTGSLSDVLGLGRVREREAGLWEMVRELMADLGIEGVAQAPVSTLPFGTRKRVELARALASGPSLLLLDEPAGGLNHDEVFALGDLIARIRDQRRVSVLLVEHHMRLVMGLSDKVVVMDFGRRIGQGTPAEVQRNPEVIRAYLGN</sequence>
<reference evidence="5" key="1">
    <citation type="submission" date="2019-02" db="EMBL/GenBank/DDBJ databases">
        <authorList>
            <person name="Gruber-Vodicka R. H."/>
            <person name="Seah K. B. B."/>
        </authorList>
    </citation>
    <scope>NUCLEOTIDE SEQUENCE</scope>
    <source>
        <strain evidence="5">BECK_DK161</strain>
    </source>
</reference>
<dbReference type="SUPFAM" id="SSF52540">
    <property type="entry name" value="P-loop containing nucleoside triphosphate hydrolases"/>
    <property type="match status" value="1"/>
</dbReference>
<dbReference type="InterPro" id="IPR003593">
    <property type="entry name" value="AAA+_ATPase"/>
</dbReference>
<dbReference type="PANTHER" id="PTHR45772">
    <property type="entry name" value="CONSERVED COMPONENT OF ABC TRANSPORTER FOR NATURAL AMINO ACIDS-RELATED"/>
    <property type="match status" value="1"/>
</dbReference>
<gene>
    <name evidence="5" type="ORF">BECKDK2373C_GA0170839_104017</name>
</gene>
<evidence type="ECO:0000256" key="1">
    <source>
        <dbReference type="ARBA" id="ARBA00022448"/>
    </source>
</evidence>
<dbReference type="InterPro" id="IPR051120">
    <property type="entry name" value="ABC_AA/LPS_Transport"/>
</dbReference>
<evidence type="ECO:0000256" key="3">
    <source>
        <dbReference type="ARBA" id="ARBA00022840"/>
    </source>
</evidence>
<dbReference type="PANTHER" id="PTHR45772:SF4">
    <property type="entry name" value="ABC TRANSPORTER ATP-BINDING PROTEIN"/>
    <property type="match status" value="1"/>
</dbReference>
<dbReference type="PROSITE" id="PS50893">
    <property type="entry name" value="ABC_TRANSPORTER_2"/>
    <property type="match status" value="1"/>
</dbReference>
<dbReference type="Pfam" id="PF00005">
    <property type="entry name" value="ABC_tran"/>
    <property type="match status" value="1"/>
</dbReference>
<dbReference type="InterPro" id="IPR032823">
    <property type="entry name" value="BCA_ABC_TP_C"/>
</dbReference>
<proteinExistence type="predicted"/>
<accession>A0A450SJS1</accession>
<dbReference type="InterPro" id="IPR027417">
    <property type="entry name" value="P-loop_NTPase"/>
</dbReference>
<protein>
    <submittedName>
        <fullName evidence="5">Amino acid/amide ABC transporter ATP-binding protein 1, HAAT family</fullName>
    </submittedName>
</protein>
<evidence type="ECO:0000313" key="5">
    <source>
        <dbReference type="EMBL" id="VFJ53707.1"/>
    </source>
</evidence>
<dbReference type="CDD" id="cd03219">
    <property type="entry name" value="ABC_Mj1267_LivG_branched"/>
    <property type="match status" value="1"/>
</dbReference>